<dbReference type="EnsemblPlants" id="AET1Gv20750400.17">
    <property type="protein sequence ID" value="AET1Gv20750400.17"/>
    <property type="gene ID" value="AET1Gv20750400"/>
</dbReference>
<evidence type="ECO:0000313" key="1">
    <source>
        <dbReference type="EnsemblPlants" id="AET1Gv20750400.17"/>
    </source>
</evidence>
<protein>
    <submittedName>
        <fullName evidence="1">Uncharacterized protein</fullName>
    </submittedName>
</protein>
<reference evidence="1" key="5">
    <citation type="journal article" date="2021" name="G3 (Bethesda)">
        <title>Aegilops tauschii genome assembly Aet v5.0 features greater sequence contiguity and improved annotation.</title>
        <authorList>
            <person name="Wang L."/>
            <person name="Zhu T."/>
            <person name="Rodriguez J.C."/>
            <person name="Deal K.R."/>
            <person name="Dubcovsky J."/>
            <person name="McGuire P.E."/>
            <person name="Lux T."/>
            <person name="Spannagl M."/>
            <person name="Mayer K.F.X."/>
            <person name="Baldrich P."/>
            <person name="Meyers B.C."/>
            <person name="Huo N."/>
            <person name="Gu Y.Q."/>
            <person name="Zhou H."/>
            <person name="Devos K.M."/>
            <person name="Bennetzen J.L."/>
            <person name="Unver T."/>
            <person name="Budak H."/>
            <person name="Gulick P.J."/>
            <person name="Galiba G."/>
            <person name="Kalapos B."/>
            <person name="Nelson D.R."/>
            <person name="Li P."/>
            <person name="You F.M."/>
            <person name="Luo M.C."/>
            <person name="Dvorak J."/>
        </authorList>
    </citation>
    <scope>NUCLEOTIDE SEQUENCE [LARGE SCALE GENOMIC DNA]</scope>
    <source>
        <strain evidence="1">cv. AL8/78</strain>
    </source>
</reference>
<name>A0A452ZFR5_AEGTS</name>
<dbReference type="Gramene" id="AET1Gv20750400.18">
    <property type="protein sequence ID" value="AET1Gv20750400.18"/>
    <property type="gene ID" value="AET1Gv20750400"/>
</dbReference>
<reference evidence="1" key="3">
    <citation type="journal article" date="2017" name="Nature">
        <title>Genome sequence of the progenitor of the wheat D genome Aegilops tauschii.</title>
        <authorList>
            <person name="Luo M.C."/>
            <person name="Gu Y.Q."/>
            <person name="Puiu D."/>
            <person name="Wang H."/>
            <person name="Twardziok S.O."/>
            <person name="Deal K.R."/>
            <person name="Huo N."/>
            <person name="Zhu T."/>
            <person name="Wang L."/>
            <person name="Wang Y."/>
            <person name="McGuire P.E."/>
            <person name="Liu S."/>
            <person name="Long H."/>
            <person name="Ramasamy R.K."/>
            <person name="Rodriguez J.C."/>
            <person name="Van S.L."/>
            <person name="Yuan L."/>
            <person name="Wang Z."/>
            <person name="Xia Z."/>
            <person name="Xiao L."/>
            <person name="Anderson O.D."/>
            <person name="Ouyang S."/>
            <person name="Liang Y."/>
            <person name="Zimin A.V."/>
            <person name="Pertea G."/>
            <person name="Qi P."/>
            <person name="Bennetzen J.L."/>
            <person name="Dai X."/>
            <person name="Dawson M.W."/>
            <person name="Muller H.G."/>
            <person name="Kugler K."/>
            <person name="Rivarola-Duarte L."/>
            <person name="Spannagl M."/>
            <person name="Mayer K.F.X."/>
            <person name="Lu F.H."/>
            <person name="Bevan M.W."/>
            <person name="Leroy P."/>
            <person name="Li P."/>
            <person name="You F.M."/>
            <person name="Sun Q."/>
            <person name="Liu Z."/>
            <person name="Lyons E."/>
            <person name="Wicker T."/>
            <person name="Salzberg S.L."/>
            <person name="Devos K.M."/>
            <person name="Dvorak J."/>
        </authorList>
    </citation>
    <scope>NUCLEOTIDE SEQUENCE [LARGE SCALE GENOMIC DNA]</scope>
    <source>
        <strain evidence="1">cv. AL8/78</strain>
    </source>
</reference>
<evidence type="ECO:0000313" key="2">
    <source>
        <dbReference type="Proteomes" id="UP000015105"/>
    </source>
</evidence>
<keyword evidence="2" id="KW-1185">Reference proteome</keyword>
<organism evidence="1 2">
    <name type="scientific">Aegilops tauschii subsp. strangulata</name>
    <name type="common">Goatgrass</name>
    <dbReference type="NCBI Taxonomy" id="200361"/>
    <lineage>
        <taxon>Eukaryota</taxon>
        <taxon>Viridiplantae</taxon>
        <taxon>Streptophyta</taxon>
        <taxon>Embryophyta</taxon>
        <taxon>Tracheophyta</taxon>
        <taxon>Spermatophyta</taxon>
        <taxon>Magnoliopsida</taxon>
        <taxon>Liliopsida</taxon>
        <taxon>Poales</taxon>
        <taxon>Poaceae</taxon>
        <taxon>BOP clade</taxon>
        <taxon>Pooideae</taxon>
        <taxon>Triticodae</taxon>
        <taxon>Triticeae</taxon>
        <taxon>Triticinae</taxon>
        <taxon>Aegilops</taxon>
    </lineage>
</organism>
<sequence length="95" mass="10544">VEMEIMNPPEEAAERAGLKRAWGYANAGASHGFIGVTTAEKEPTLLPHNNVKYLKKAGSGNLLRPDMPDTNAWSQPEVKWIQGSIQFCIFKVARY</sequence>
<reference evidence="2" key="2">
    <citation type="journal article" date="2017" name="Nat. Plants">
        <title>The Aegilops tauschii genome reveals multiple impacts of transposons.</title>
        <authorList>
            <person name="Zhao G."/>
            <person name="Zou C."/>
            <person name="Li K."/>
            <person name="Wang K."/>
            <person name="Li T."/>
            <person name="Gao L."/>
            <person name="Zhang X."/>
            <person name="Wang H."/>
            <person name="Yang Z."/>
            <person name="Liu X."/>
            <person name="Jiang W."/>
            <person name="Mao L."/>
            <person name="Kong X."/>
            <person name="Jiao Y."/>
            <person name="Jia J."/>
        </authorList>
    </citation>
    <scope>NUCLEOTIDE SEQUENCE [LARGE SCALE GENOMIC DNA]</scope>
    <source>
        <strain evidence="2">cv. AL8/78</strain>
    </source>
</reference>
<reference evidence="1" key="4">
    <citation type="submission" date="2019-03" db="UniProtKB">
        <authorList>
            <consortium name="EnsemblPlants"/>
        </authorList>
    </citation>
    <scope>IDENTIFICATION</scope>
</reference>
<accession>A0A452ZFR5</accession>
<dbReference type="Proteomes" id="UP000015105">
    <property type="component" value="Chromosome 1D"/>
</dbReference>
<dbReference type="AlphaFoldDB" id="A0A452ZFR5"/>
<dbReference type="Gramene" id="AET1Gv20750400.17">
    <property type="protein sequence ID" value="AET1Gv20750400.17"/>
    <property type="gene ID" value="AET1Gv20750400"/>
</dbReference>
<dbReference type="EnsemblPlants" id="AET1Gv20750400.18">
    <property type="protein sequence ID" value="AET1Gv20750400.18"/>
    <property type="gene ID" value="AET1Gv20750400"/>
</dbReference>
<proteinExistence type="predicted"/>
<reference evidence="2" key="1">
    <citation type="journal article" date="2014" name="Science">
        <title>Ancient hybridizations among the ancestral genomes of bread wheat.</title>
        <authorList>
            <consortium name="International Wheat Genome Sequencing Consortium,"/>
            <person name="Marcussen T."/>
            <person name="Sandve S.R."/>
            <person name="Heier L."/>
            <person name="Spannagl M."/>
            <person name="Pfeifer M."/>
            <person name="Jakobsen K.S."/>
            <person name="Wulff B.B."/>
            <person name="Steuernagel B."/>
            <person name="Mayer K.F."/>
            <person name="Olsen O.A."/>
        </authorList>
    </citation>
    <scope>NUCLEOTIDE SEQUENCE [LARGE SCALE GENOMIC DNA]</scope>
    <source>
        <strain evidence="2">cv. AL8/78</strain>
    </source>
</reference>